<dbReference type="AlphaFoldDB" id="A0A931G3C7"/>
<sequence length="225" mass="25075">MSLIDVPHDLLRLVTDDVAREIAKPYTDQVIFPERVLIDRPESADRRFPGWPGAVLVIAVENQGVCAWGVPLDGADSPVVLVGGEIWQRTGWVRGTTEYSPNVAGFVAARRWDASCLSQQPLVQAQAIELEAATLDALRQRFTPIPTTRGWPGHTVHRFEHRDAKIMLWDAPGQCDWWISARDLGSLREVVAALWNQSDLPTSLWSTDREGGVLLAQLRGIDQRP</sequence>
<dbReference type="RefSeq" id="WP_196420477.1">
    <property type="nucleotide sequence ID" value="NZ_JADQTO010000043.1"/>
</dbReference>
<comment type="caution">
    <text evidence="1">The sequence shown here is derived from an EMBL/GenBank/DDBJ whole genome shotgun (WGS) entry which is preliminary data.</text>
</comment>
<reference evidence="1" key="1">
    <citation type="submission" date="2020-11" db="EMBL/GenBank/DDBJ databases">
        <title>Isolation and identification of active actinomycetes.</title>
        <authorList>
            <person name="Sun X."/>
        </authorList>
    </citation>
    <scope>NUCLEOTIDE SEQUENCE</scope>
    <source>
        <strain evidence="1">NEAU-A11</strain>
    </source>
</reference>
<proteinExistence type="predicted"/>
<evidence type="ECO:0000313" key="2">
    <source>
        <dbReference type="Proteomes" id="UP000598146"/>
    </source>
</evidence>
<dbReference type="Proteomes" id="UP000598146">
    <property type="component" value="Unassembled WGS sequence"/>
</dbReference>
<name>A0A931G3C7_9ACTN</name>
<gene>
    <name evidence="1" type="ORF">I4J89_45555</name>
</gene>
<dbReference type="EMBL" id="JADQTO010000043">
    <property type="protein sequence ID" value="MBG0568707.1"/>
    <property type="molecule type" value="Genomic_DNA"/>
</dbReference>
<evidence type="ECO:0000313" key="1">
    <source>
        <dbReference type="EMBL" id="MBG0568707.1"/>
    </source>
</evidence>
<protein>
    <submittedName>
        <fullName evidence="1">Uncharacterized protein</fullName>
    </submittedName>
</protein>
<accession>A0A931G3C7</accession>
<keyword evidence="2" id="KW-1185">Reference proteome</keyword>
<organism evidence="1 2">
    <name type="scientific">Actinoplanes aureus</name>
    <dbReference type="NCBI Taxonomy" id="2792083"/>
    <lineage>
        <taxon>Bacteria</taxon>
        <taxon>Bacillati</taxon>
        <taxon>Actinomycetota</taxon>
        <taxon>Actinomycetes</taxon>
        <taxon>Micromonosporales</taxon>
        <taxon>Micromonosporaceae</taxon>
        <taxon>Actinoplanes</taxon>
    </lineage>
</organism>